<dbReference type="Pfam" id="PF02096">
    <property type="entry name" value="60KD_IMP"/>
    <property type="match status" value="1"/>
</dbReference>
<dbReference type="RefSeq" id="WP_264849730.1">
    <property type="nucleotide sequence ID" value="NZ_BRXR01000001.1"/>
</dbReference>
<evidence type="ECO:0000256" key="3">
    <source>
        <dbReference type="ARBA" id="ARBA00022475"/>
    </source>
</evidence>
<evidence type="ECO:0000256" key="6">
    <source>
        <dbReference type="ARBA" id="ARBA00022989"/>
    </source>
</evidence>
<dbReference type="PANTHER" id="PTHR12428">
    <property type="entry name" value="OXA1"/>
    <property type="match status" value="1"/>
</dbReference>
<dbReference type="PRINTS" id="PR00701">
    <property type="entry name" value="60KDINNERMP"/>
</dbReference>
<keyword evidence="5" id="KW-0653">Protein transport</keyword>
<evidence type="ECO:0000256" key="10">
    <source>
        <dbReference type="SAM" id="Phobius"/>
    </source>
</evidence>
<dbReference type="NCBIfam" id="TIGR03592">
    <property type="entry name" value="yidC_oxa1_cterm"/>
    <property type="match status" value="1"/>
</dbReference>
<keyword evidence="2" id="KW-0813">Transport</keyword>
<dbReference type="Proteomes" id="UP001208567">
    <property type="component" value="Unassembled WGS sequence"/>
</dbReference>
<evidence type="ECO:0000313" key="13">
    <source>
        <dbReference type="Proteomes" id="UP001208567"/>
    </source>
</evidence>
<dbReference type="InterPro" id="IPR047196">
    <property type="entry name" value="YidC_ALB_C"/>
</dbReference>
<evidence type="ECO:0000256" key="2">
    <source>
        <dbReference type="ARBA" id="ARBA00022448"/>
    </source>
</evidence>
<keyword evidence="3" id="KW-1003">Cell membrane</keyword>
<feature type="domain" description="Membrane insertase YidC/Oxa/ALB C-terminal" evidence="11">
    <location>
        <begin position="30"/>
        <end position="210"/>
    </location>
</feature>
<name>A0ABQ5N5Q0_9CLOT</name>
<evidence type="ECO:0000256" key="8">
    <source>
        <dbReference type="ARBA" id="ARBA00023186"/>
    </source>
</evidence>
<comment type="subcellular location">
    <subcellularLocation>
        <location evidence="1">Cell membrane</location>
        <topology evidence="1">Multi-pass membrane protein</topology>
    </subcellularLocation>
    <subcellularLocation>
        <location evidence="9">Membrane</location>
        <topology evidence="9">Multi-pass membrane protein</topology>
    </subcellularLocation>
</comment>
<organism evidence="12 13">
    <name type="scientific">Clostridium omnivorum</name>
    <dbReference type="NCBI Taxonomy" id="1604902"/>
    <lineage>
        <taxon>Bacteria</taxon>
        <taxon>Bacillati</taxon>
        <taxon>Bacillota</taxon>
        <taxon>Clostridia</taxon>
        <taxon>Eubacteriales</taxon>
        <taxon>Clostridiaceae</taxon>
        <taxon>Clostridium</taxon>
    </lineage>
</organism>
<keyword evidence="8" id="KW-0143">Chaperone</keyword>
<accession>A0ABQ5N5Q0</accession>
<reference evidence="12 13" key="1">
    <citation type="journal article" date="2024" name="Int. J. Syst. Evol. Microbiol.">
        <title>Clostridium omnivorum sp. nov., isolated from anoxic soil under the treatment of reductive soil disinfestation.</title>
        <authorList>
            <person name="Ueki A."/>
            <person name="Tonouchi A."/>
            <person name="Kaku N."/>
            <person name="Honma S."/>
            <person name="Ueki K."/>
        </authorList>
    </citation>
    <scope>NUCLEOTIDE SEQUENCE [LARGE SCALE GENOMIC DNA]</scope>
    <source>
        <strain evidence="12 13">E14</strain>
    </source>
</reference>
<gene>
    <name evidence="12" type="primary">oxaA1</name>
    <name evidence="12" type="ORF">bsdE14_18760</name>
</gene>
<protein>
    <submittedName>
        <fullName evidence="12">Membrane protein insertase YidC</fullName>
    </submittedName>
</protein>
<dbReference type="EMBL" id="BRXR01000001">
    <property type="protein sequence ID" value="GLC30466.1"/>
    <property type="molecule type" value="Genomic_DNA"/>
</dbReference>
<evidence type="ECO:0000256" key="9">
    <source>
        <dbReference type="RuleBase" id="RU003945"/>
    </source>
</evidence>
<comment type="similarity">
    <text evidence="9">Belongs to the OXA1/ALB3/YidC family.</text>
</comment>
<keyword evidence="6 10" id="KW-1133">Transmembrane helix</keyword>
<dbReference type="PANTHER" id="PTHR12428:SF65">
    <property type="entry name" value="CYTOCHROME C OXIDASE ASSEMBLY PROTEIN COX18, MITOCHONDRIAL"/>
    <property type="match status" value="1"/>
</dbReference>
<dbReference type="InterPro" id="IPR001708">
    <property type="entry name" value="YidC/ALB3/OXA1/COX18"/>
</dbReference>
<sequence>MQFLNNTLGQFFQFIHSGVSTFITNPNYSYGLAIILFTIIIRVILLPLNIKQTRSQVAMQAVQPEIKKIQDKYKNDPQKAQAEIMKLYKEKGANPMSGCLPMLIQLPILWALFYVFNNLTAIKGVSFLWIKDLYSPDALKILPILSGLTTYLSSLMMAPANADSAQAKQTSTMNIGMAIFMGFMSWNFKSALVLYWVMNNLIQIGQTKFLKWLDRERTEVNKA</sequence>
<evidence type="ECO:0000259" key="11">
    <source>
        <dbReference type="Pfam" id="PF02096"/>
    </source>
</evidence>
<dbReference type="InterPro" id="IPR028055">
    <property type="entry name" value="YidC/Oxa/ALB_C"/>
</dbReference>
<evidence type="ECO:0000256" key="5">
    <source>
        <dbReference type="ARBA" id="ARBA00022927"/>
    </source>
</evidence>
<keyword evidence="4 9" id="KW-0812">Transmembrane</keyword>
<comment type="caution">
    <text evidence="12">The sequence shown here is derived from an EMBL/GenBank/DDBJ whole genome shotgun (WGS) entry which is preliminary data.</text>
</comment>
<dbReference type="CDD" id="cd20070">
    <property type="entry name" value="5TM_YidC_Alb3"/>
    <property type="match status" value="1"/>
</dbReference>
<feature type="transmembrane region" description="Helical" evidence="10">
    <location>
        <begin position="174"/>
        <end position="198"/>
    </location>
</feature>
<proteinExistence type="inferred from homology"/>
<keyword evidence="7 10" id="KW-0472">Membrane</keyword>
<keyword evidence="13" id="KW-1185">Reference proteome</keyword>
<feature type="transmembrane region" description="Helical" evidence="10">
    <location>
        <begin position="106"/>
        <end position="129"/>
    </location>
</feature>
<feature type="transmembrane region" description="Helical" evidence="10">
    <location>
        <begin position="28"/>
        <end position="50"/>
    </location>
</feature>
<evidence type="ECO:0000313" key="12">
    <source>
        <dbReference type="EMBL" id="GLC30466.1"/>
    </source>
</evidence>
<evidence type="ECO:0000256" key="1">
    <source>
        <dbReference type="ARBA" id="ARBA00004651"/>
    </source>
</evidence>
<evidence type="ECO:0000256" key="4">
    <source>
        <dbReference type="ARBA" id="ARBA00022692"/>
    </source>
</evidence>
<evidence type="ECO:0000256" key="7">
    <source>
        <dbReference type="ARBA" id="ARBA00023136"/>
    </source>
</evidence>